<organism evidence="1">
    <name type="scientific">marine metagenome</name>
    <dbReference type="NCBI Taxonomy" id="408172"/>
    <lineage>
        <taxon>unclassified sequences</taxon>
        <taxon>metagenomes</taxon>
        <taxon>ecological metagenomes</taxon>
    </lineage>
</organism>
<protein>
    <recommendedName>
        <fullName evidence="2">Phosphoglycolate phosphatase</fullName>
    </recommendedName>
</protein>
<dbReference type="AlphaFoldDB" id="A0A382HC53"/>
<gene>
    <name evidence="1" type="ORF">METZ01_LOCUS236895</name>
</gene>
<name>A0A382HC53_9ZZZZ</name>
<dbReference type="SUPFAM" id="SSF56784">
    <property type="entry name" value="HAD-like"/>
    <property type="match status" value="1"/>
</dbReference>
<evidence type="ECO:0008006" key="2">
    <source>
        <dbReference type="Google" id="ProtNLM"/>
    </source>
</evidence>
<evidence type="ECO:0000313" key="1">
    <source>
        <dbReference type="EMBL" id="SVB84041.1"/>
    </source>
</evidence>
<reference evidence="1" key="1">
    <citation type="submission" date="2018-05" db="EMBL/GenBank/DDBJ databases">
        <authorList>
            <person name="Lanie J.A."/>
            <person name="Ng W.-L."/>
            <person name="Kazmierczak K.M."/>
            <person name="Andrzejewski T.M."/>
            <person name="Davidsen T.M."/>
            <person name="Wayne K.J."/>
            <person name="Tettelin H."/>
            <person name="Glass J.I."/>
            <person name="Rusch D."/>
            <person name="Podicherti R."/>
            <person name="Tsui H.-C.T."/>
            <person name="Winkler M.E."/>
        </authorList>
    </citation>
    <scope>NUCLEOTIDE SEQUENCE</scope>
</reference>
<sequence length="23" mass="2558">MSQKFTVLFDLDGTLVDTAPDLM</sequence>
<dbReference type="Gene3D" id="1.10.150.240">
    <property type="entry name" value="Putative phosphatase, domain 2"/>
    <property type="match status" value="1"/>
</dbReference>
<proteinExistence type="predicted"/>
<dbReference type="InterPro" id="IPR036412">
    <property type="entry name" value="HAD-like_sf"/>
</dbReference>
<dbReference type="EMBL" id="UINC01060002">
    <property type="protein sequence ID" value="SVB84041.1"/>
    <property type="molecule type" value="Genomic_DNA"/>
</dbReference>
<dbReference type="InterPro" id="IPR023198">
    <property type="entry name" value="PGP-like_dom2"/>
</dbReference>
<accession>A0A382HC53</accession>
<feature type="non-terminal residue" evidence="1">
    <location>
        <position position="23"/>
    </location>
</feature>